<organism evidence="2">
    <name type="scientific">viral metagenome</name>
    <dbReference type="NCBI Taxonomy" id="1070528"/>
    <lineage>
        <taxon>unclassified sequences</taxon>
        <taxon>metagenomes</taxon>
        <taxon>organismal metagenomes</taxon>
    </lineage>
</organism>
<reference evidence="2" key="1">
    <citation type="journal article" date="2020" name="Nature">
        <title>Giant virus diversity and host interactions through global metagenomics.</title>
        <authorList>
            <person name="Schulz F."/>
            <person name="Roux S."/>
            <person name="Paez-Espino D."/>
            <person name="Jungbluth S."/>
            <person name="Walsh D.A."/>
            <person name="Denef V.J."/>
            <person name="McMahon K.D."/>
            <person name="Konstantinidis K.T."/>
            <person name="Eloe-Fadrosh E.A."/>
            <person name="Kyrpides N.C."/>
            <person name="Woyke T."/>
        </authorList>
    </citation>
    <scope>NUCLEOTIDE SEQUENCE</scope>
    <source>
        <strain evidence="2">GVMAG-M-3300023179-97</strain>
    </source>
</reference>
<dbReference type="AlphaFoldDB" id="A0A6C0HGG1"/>
<feature type="transmembrane region" description="Helical" evidence="1">
    <location>
        <begin position="43"/>
        <end position="62"/>
    </location>
</feature>
<keyword evidence="1" id="KW-1133">Transmembrane helix</keyword>
<evidence type="ECO:0000313" key="2">
    <source>
        <dbReference type="EMBL" id="QHT79103.1"/>
    </source>
</evidence>
<feature type="transmembrane region" description="Helical" evidence="1">
    <location>
        <begin position="12"/>
        <end position="31"/>
    </location>
</feature>
<keyword evidence="1" id="KW-0472">Membrane</keyword>
<accession>A0A6C0HGG1</accession>
<sequence length="103" mass="10803">MDLDLSKSSLWISILIGACIVAAASAGFQHYSSENDEPIKVKGIIRDAILGGIFVAILWTFVPESMVKITDNVTTTVSSVASTTTTAVSKSSDVDLQVGPPGF</sequence>
<protein>
    <submittedName>
        <fullName evidence="2">Uncharacterized protein</fullName>
    </submittedName>
</protein>
<dbReference type="PROSITE" id="PS51257">
    <property type="entry name" value="PROKAR_LIPOPROTEIN"/>
    <property type="match status" value="1"/>
</dbReference>
<dbReference type="EMBL" id="MN739945">
    <property type="protein sequence ID" value="QHT79103.1"/>
    <property type="molecule type" value="Genomic_DNA"/>
</dbReference>
<keyword evidence="1" id="KW-0812">Transmembrane</keyword>
<evidence type="ECO:0000256" key="1">
    <source>
        <dbReference type="SAM" id="Phobius"/>
    </source>
</evidence>
<proteinExistence type="predicted"/>
<name>A0A6C0HGG1_9ZZZZ</name>